<dbReference type="Pfam" id="PF00188">
    <property type="entry name" value="CAP"/>
    <property type="match status" value="1"/>
</dbReference>
<dbReference type="CDD" id="cd05382">
    <property type="entry name" value="CAP_GAPR1-like"/>
    <property type="match status" value="1"/>
</dbReference>
<dbReference type="CTD" id="36375184"/>
<dbReference type="InterPro" id="IPR001283">
    <property type="entry name" value="CRISP-related"/>
</dbReference>
<gene>
    <name evidence="3 4" type="ORF">SRAE_1000108700</name>
</gene>
<evidence type="ECO:0000313" key="4">
    <source>
        <dbReference type="WormBase" id="SRAE_1000108700"/>
    </source>
</evidence>
<protein>
    <submittedName>
        <fullName evidence="3">CAP domain-containing protein</fullName>
    </submittedName>
</protein>
<evidence type="ECO:0000259" key="2">
    <source>
        <dbReference type="SMART" id="SM00198"/>
    </source>
</evidence>
<dbReference type="STRING" id="34506.A0A090L5Q6"/>
<dbReference type="InterPro" id="IPR035940">
    <property type="entry name" value="CAP_sf"/>
</dbReference>
<dbReference type="GeneID" id="36375184"/>
<organism evidence="3">
    <name type="scientific">Strongyloides ratti</name>
    <name type="common">Parasitic roundworm</name>
    <dbReference type="NCBI Taxonomy" id="34506"/>
    <lineage>
        <taxon>Eukaryota</taxon>
        <taxon>Metazoa</taxon>
        <taxon>Ecdysozoa</taxon>
        <taxon>Nematoda</taxon>
        <taxon>Chromadorea</taxon>
        <taxon>Rhabditida</taxon>
        <taxon>Tylenchina</taxon>
        <taxon>Panagrolaimomorpha</taxon>
        <taxon>Strongyloidoidea</taxon>
        <taxon>Strongyloididae</taxon>
        <taxon>Strongyloides</taxon>
    </lineage>
</organism>
<dbReference type="WormBase" id="SRAE_1000108700">
    <property type="protein sequence ID" value="SRP12449"/>
    <property type="gene ID" value="WBGene00257689"/>
</dbReference>
<dbReference type="PANTHER" id="PTHR10334">
    <property type="entry name" value="CYSTEINE-RICH SECRETORY PROTEIN-RELATED"/>
    <property type="match status" value="1"/>
</dbReference>
<dbReference type="Gene3D" id="3.40.33.10">
    <property type="entry name" value="CAP"/>
    <property type="match status" value="1"/>
</dbReference>
<dbReference type="OrthoDB" id="5858637at2759"/>
<name>A0A090L5Q6_STRRB</name>
<dbReference type="SUPFAM" id="SSF55797">
    <property type="entry name" value="PR-1-like"/>
    <property type="match status" value="1"/>
</dbReference>
<evidence type="ECO:0000313" key="3">
    <source>
        <dbReference type="EMBL" id="CEF62819.2"/>
    </source>
</evidence>
<proteinExistence type="predicted"/>
<evidence type="ECO:0000256" key="1">
    <source>
        <dbReference type="SAM" id="SignalP"/>
    </source>
</evidence>
<dbReference type="EMBL" id="LN609528">
    <property type="protein sequence ID" value="CEF62819.2"/>
    <property type="molecule type" value="Genomic_DNA"/>
</dbReference>
<dbReference type="RefSeq" id="XP_024502021.1">
    <property type="nucleotide sequence ID" value="XM_024647999.1"/>
</dbReference>
<dbReference type="InterPro" id="IPR014044">
    <property type="entry name" value="CAP_dom"/>
</dbReference>
<feature type="domain" description="SCP" evidence="2">
    <location>
        <begin position="245"/>
        <end position="375"/>
    </location>
</feature>
<feature type="signal peptide" evidence="1">
    <location>
        <begin position="1"/>
        <end position="17"/>
    </location>
</feature>
<keyword evidence="1" id="KW-0732">Signal</keyword>
<dbReference type="AlphaFoldDB" id="A0A090L5Q6"/>
<dbReference type="InterPro" id="IPR034113">
    <property type="entry name" value="SCP_GAPR1-like"/>
</dbReference>
<reference evidence="3" key="1">
    <citation type="submission" date="2014-09" db="EMBL/GenBank/DDBJ databases">
        <authorList>
            <person name="Martin A.A."/>
        </authorList>
    </citation>
    <scope>NUCLEOTIDE SEQUENCE</scope>
    <source>
        <strain evidence="3">ED321 Heterogonic</strain>
    </source>
</reference>
<sequence length="386" mass="44128">MFICLIIILLTLNSVIGFGCYSCVSDSKYLETSLRRILGSQRDTFYWPIDGKSQMCHNEIPHFSRNHIMTTDISGQLCSGRDACITLSPNLDLNFTIRGCVKQILRYELGEEDALKKDGCYLIRSKPLFPGEPAISYVGCICSKAYCNHEAQQSIVDERMINDTKLIYELLPILPRSIGDGTSDSRQYSVPSGGYPYGNSRKLIVKTEKQKQERRQMESNKKVGNLLKSNENNISRQNDECEIEKFRNVMLQKINEYRKRHQAEPLILDAEINKYAQEWAEKLVRKNGLAHRPNNLYGENIAMIGGPELLHSIDLWYNEVEQYDYNSSDTNFKTLHFTQLVWKSTKKIGIGIGKDPASSKHIIVANFDPKGNILRKFKENVLPSIN</sequence>
<dbReference type="SMART" id="SM00198">
    <property type="entry name" value="SCP"/>
    <property type="match status" value="1"/>
</dbReference>
<accession>A0A090L5Q6</accession>
<dbReference type="PRINTS" id="PR00837">
    <property type="entry name" value="V5TPXLIKE"/>
</dbReference>
<feature type="chain" id="PRO_5009748406" evidence="1">
    <location>
        <begin position="18"/>
        <end position="386"/>
    </location>
</feature>
<dbReference type="FunFam" id="3.40.33.10:FF:000010">
    <property type="entry name" value="Predicted protein"/>
    <property type="match status" value="1"/>
</dbReference>